<dbReference type="InterPro" id="IPR035642">
    <property type="entry name" value="MraZ_N"/>
</dbReference>
<reference evidence="9 10" key="1">
    <citation type="submission" date="2016-11" db="EMBL/GenBank/DDBJ databases">
        <authorList>
            <person name="Jaros S."/>
            <person name="Januszkiewicz K."/>
            <person name="Wedrychowicz H."/>
        </authorList>
    </citation>
    <scope>NUCLEOTIDE SEQUENCE [LARGE SCALE GENOMIC DNA]</scope>
    <source>
        <strain evidence="9 10">DSM 18899</strain>
    </source>
</reference>
<feature type="domain" description="SpoVT-AbrB" evidence="8">
    <location>
        <begin position="80"/>
        <end position="123"/>
    </location>
</feature>
<dbReference type="InterPro" id="IPR020603">
    <property type="entry name" value="MraZ_dom"/>
</dbReference>
<dbReference type="STRING" id="1121279.SAMN02745887_02966"/>
<evidence type="ECO:0000256" key="1">
    <source>
        <dbReference type="ARBA" id="ARBA00013860"/>
    </source>
</evidence>
<dbReference type="PANTHER" id="PTHR34701">
    <property type="entry name" value="TRANSCRIPTIONAL REGULATOR MRAZ"/>
    <property type="match status" value="1"/>
</dbReference>
<evidence type="ECO:0000313" key="9">
    <source>
        <dbReference type="EMBL" id="SFZ78408.1"/>
    </source>
</evidence>
<keyword evidence="2 7" id="KW-0963">Cytoplasm</keyword>
<keyword evidence="3" id="KW-0677">Repeat</keyword>
<feature type="domain" description="SpoVT-AbrB" evidence="8">
    <location>
        <begin position="5"/>
        <end position="51"/>
    </location>
</feature>
<dbReference type="AlphaFoldDB" id="A0A1K2HNL8"/>
<dbReference type="GO" id="GO:0000976">
    <property type="term" value="F:transcription cis-regulatory region binding"/>
    <property type="evidence" value="ECO:0007669"/>
    <property type="project" value="TreeGrafter"/>
</dbReference>
<gene>
    <name evidence="7" type="primary">mraZ</name>
    <name evidence="9" type="ORF">SAMN02745887_02966</name>
</gene>
<dbReference type="HAMAP" id="MF_01008">
    <property type="entry name" value="MraZ"/>
    <property type="match status" value="1"/>
</dbReference>
<keyword evidence="4 7" id="KW-0805">Transcription regulation</keyword>
<dbReference type="Pfam" id="PF02381">
    <property type="entry name" value="MraZ"/>
    <property type="match status" value="2"/>
</dbReference>
<dbReference type="InterPro" id="IPR003444">
    <property type="entry name" value="MraZ"/>
</dbReference>
<evidence type="ECO:0000256" key="6">
    <source>
        <dbReference type="ARBA" id="ARBA00023163"/>
    </source>
</evidence>
<dbReference type="EMBL" id="FPKR01000012">
    <property type="protein sequence ID" value="SFZ78408.1"/>
    <property type="molecule type" value="Genomic_DNA"/>
</dbReference>
<evidence type="ECO:0000256" key="3">
    <source>
        <dbReference type="ARBA" id="ARBA00022737"/>
    </source>
</evidence>
<comment type="subcellular location">
    <subcellularLocation>
        <location evidence="7">Cytoplasm</location>
        <location evidence="7">Nucleoid</location>
    </subcellularLocation>
</comment>
<dbReference type="SUPFAM" id="SSF89447">
    <property type="entry name" value="AbrB/MazE/MraZ-like"/>
    <property type="match status" value="1"/>
</dbReference>
<evidence type="ECO:0000256" key="5">
    <source>
        <dbReference type="ARBA" id="ARBA00023125"/>
    </source>
</evidence>
<dbReference type="Gene3D" id="3.40.1550.20">
    <property type="entry name" value="Transcriptional regulator MraZ domain"/>
    <property type="match status" value="1"/>
</dbReference>
<dbReference type="OrthoDB" id="9807753at2"/>
<evidence type="ECO:0000256" key="4">
    <source>
        <dbReference type="ARBA" id="ARBA00023015"/>
    </source>
</evidence>
<comment type="similarity">
    <text evidence="7">Belongs to the MraZ family.</text>
</comment>
<keyword evidence="6 7" id="KW-0804">Transcription</keyword>
<dbReference type="InterPro" id="IPR037914">
    <property type="entry name" value="SpoVT-AbrB_sf"/>
</dbReference>
<proteinExistence type="inferred from homology"/>
<keyword evidence="5 7" id="KW-0238">DNA-binding</keyword>
<evidence type="ECO:0000256" key="2">
    <source>
        <dbReference type="ARBA" id="ARBA00022490"/>
    </source>
</evidence>
<dbReference type="InterPro" id="IPR007159">
    <property type="entry name" value="SpoVT-AbrB_dom"/>
</dbReference>
<evidence type="ECO:0000259" key="8">
    <source>
        <dbReference type="PROSITE" id="PS51740"/>
    </source>
</evidence>
<dbReference type="GO" id="GO:0005737">
    <property type="term" value="C:cytoplasm"/>
    <property type="evidence" value="ECO:0007669"/>
    <property type="project" value="UniProtKB-UniRule"/>
</dbReference>
<dbReference type="PANTHER" id="PTHR34701:SF1">
    <property type="entry name" value="TRANSCRIPTIONAL REGULATOR MRAZ"/>
    <property type="match status" value="1"/>
</dbReference>
<accession>A0A1K2HNL8</accession>
<protein>
    <recommendedName>
        <fullName evidence="1 7">Transcriptional regulator MraZ</fullName>
    </recommendedName>
</protein>
<dbReference type="PROSITE" id="PS51740">
    <property type="entry name" value="SPOVT_ABRB"/>
    <property type="match status" value="2"/>
</dbReference>
<dbReference type="NCBIfam" id="TIGR00242">
    <property type="entry name" value="division/cell wall cluster transcriptional repressor MraZ"/>
    <property type="match status" value="1"/>
</dbReference>
<dbReference type="RefSeq" id="WP_072429457.1">
    <property type="nucleotide sequence ID" value="NZ_FPKR01000012.1"/>
</dbReference>
<dbReference type="GO" id="GO:0009295">
    <property type="term" value="C:nucleoid"/>
    <property type="evidence" value="ECO:0007669"/>
    <property type="project" value="UniProtKB-SubCell"/>
</dbReference>
<organism evidence="9 10">
    <name type="scientific">Chitinimonas taiwanensis DSM 18899</name>
    <dbReference type="NCBI Taxonomy" id="1121279"/>
    <lineage>
        <taxon>Bacteria</taxon>
        <taxon>Pseudomonadati</taxon>
        <taxon>Pseudomonadota</taxon>
        <taxon>Betaproteobacteria</taxon>
        <taxon>Neisseriales</taxon>
        <taxon>Chitinibacteraceae</taxon>
        <taxon>Chitinimonas</taxon>
    </lineage>
</organism>
<evidence type="ECO:0000256" key="7">
    <source>
        <dbReference type="HAMAP-Rule" id="MF_01008"/>
    </source>
</evidence>
<dbReference type="CDD" id="cd16320">
    <property type="entry name" value="MraZ_N"/>
    <property type="match status" value="1"/>
</dbReference>
<evidence type="ECO:0000313" key="10">
    <source>
        <dbReference type="Proteomes" id="UP000186513"/>
    </source>
</evidence>
<dbReference type="InterPro" id="IPR038619">
    <property type="entry name" value="MraZ_sf"/>
</dbReference>
<sequence>MFGGVATLNLDSKGRLAIPAKHRDALLQGCGGKLTVTVDPSQCLLIYPQPAWEPVREKLNNLPAFNPQARALQRLILGHAEEVELDSAGRILVSPTLRNFAGLDRAVALVGLGSKFELWDEGRWQAQTAAALAMSPADIAAQLEGFVL</sequence>
<dbReference type="GO" id="GO:2000143">
    <property type="term" value="P:negative regulation of DNA-templated transcription initiation"/>
    <property type="evidence" value="ECO:0007669"/>
    <property type="project" value="TreeGrafter"/>
</dbReference>
<dbReference type="CDD" id="cd16321">
    <property type="entry name" value="MraZ_C"/>
    <property type="match status" value="1"/>
</dbReference>
<dbReference type="Proteomes" id="UP000186513">
    <property type="component" value="Unassembled WGS sequence"/>
</dbReference>
<dbReference type="InterPro" id="IPR035644">
    <property type="entry name" value="MraZ_C"/>
</dbReference>
<dbReference type="GO" id="GO:0003700">
    <property type="term" value="F:DNA-binding transcription factor activity"/>
    <property type="evidence" value="ECO:0007669"/>
    <property type="project" value="UniProtKB-UniRule"/>
</dbReference>
<comment type="subunit">
    <text evidence="7">Forms oligomers.</text>
</comment>
<keyword evidence="10" id="KW-1185">Reference proteome</keyword>
<name>A0A1K2HNL8_9NEIS</name>